<dbReference type="Pfam" id="PF00271">
    <property type="entry name" value="Helicase_C"/>
    <property type="match status" value="1"/>
</dbReference>
<dbReference type="PANTHER" id="PTHR47396:SF1">
    <property type="entry name" value="ATP-DEPENDENT HELICASE IRC3-RELATED"/>
    <property type="match status" value="1"/>
</dbReference>
<dbReference type="InterPro" id="IPR006935">
    <property type="entry name" value="Helicase/UvrB_N"/>
</dbReference>
<dbReference type="GO" id="GO:0003677">
    <property type="term" value="F:DNA binding"/>
    <property type="evidence" value="ECO:0007669"/>
    <property type="project" value="InterPro"/>
</dbReference>
<dbReference type="Pfam" id="PF04851">
    <property type="entry name" value="ResIII"/>
    <property type="match status" value="1"/>
</dbReference>
<keyword evidence="3" id="KW-0547">Nucleotide-binding</keyword>
<dbReference type="SUPFAM" id="SSF52540">
    <property type="entry name" value="P-loop containing nucleoside triphosphate hydrolases"/>
    <property type="match status" value="1"/>
</dbReference>
<dbReference type="GO" id="GO:0005829">
    <property type="term" value="C:cytosol"/>
    <property type="evidence" value="ECO:0007669"/>
    <property type="project" value="TreeGrafter"/>
</dbReference>
<feature type="domain" description="Helicase C-terminal" evidence="2">
    <location>
        <begin position="226"/>
        <end position="390"/>
    </location>
</feature>
<accession>A0A482IR68</accession>
<keyword evidence="3" id="KW-0378">Hydrolase</keyword>
<dbReference type="Proteomes" id="UP000253772">
    <property type="component" value="Chromosome c1"/>
</dbReference>
<dbReference type="GO" id="GO:0004386">
    <property type="term" value="F:helicase activity"/>
    <property type="evidence" value="ECO:0007669"/>
    <property type="project" value="UniProtKB-KW"/>
</dbReference>
<dbReference type="OrthoDB" id="9804086at2"/>
<dbReference type="PANTHER" id="PTHR47396">
    <property type="entry name" value="TYPE I RESTRICTION ENZYME ECOKI R PROTEIN"/>
    <property type="match status" value="1"/>
</dbReference>
<dbReference type="SMART" id="SM00490">
    <property type="entry name" value="HELICc"/>
    <property type="match status" value="1"/>
</dbReference>
<dbReference type="Gene3D" id="3.40.50.300">
    <property type="entry name" value="P-loop containing nucleotide triphosphate hydrolases"/>
    <property type="match status" value="2"/>
</dbReference>
<dbReference type="InterPro" id="IPR014001">
    <property type="entry name" value="Helicase_ATP-bd"/>
</dbReference>
<keyword evidence="3" id="KW-0067">ATP-binding</keyword>
<dbReference type="AlphaFoldDB" id="A0A482IR68"/>
<feature type="domain" description="Helicase ATP-binding" evidence="1">
    <location>
        <begin position="33"/>
        <end position="178"/>
    </location>
</feature>
<name>A0A482IR68_9BURK</name>
<evidence type="ECO:0000313" key="4">
    <source>
        <dbReference type="Proteomes" id="UP000253772"/>
    </source>
</evidence>
<dbReference type="GO" id="GO:0016787">
    <property type="term" value="F:hydrolase activity"/>
    <property type="evidence" value="ECO:0007669"/>
    <property type="project" value="InterPro"/>
</dbReference>
<evidence type="ECO:0000259" key="1">
    <source>
        <dbReference type="PROSITE" id="PS51192"/>
    </source>
</evidence>
<evidence type="ECO:0000313" key="3">
    <source>
        <dbReference type="EMBL" id="QBP10446.1"/>
    </source>
</evidence>
<proteinExistence type="predicted"/>
<organism evidence="3 4">
    <name type="scientific">Cupriavidus metallidurans</name>
    <dbReference type="NCBI Taxonomy" id="119219"/>
    <lineage>
        <taxon>Bacteria</taxon>
        <taxon>Pseudomonadati</taxon>
        <taxon>Pseudomonadota</taxon>
        <taxon>Betaproteobacteria</taxon>
        <taxon>Burkholderiales</taxon>
        <taxon>Burkholderiaceae</taxon>
        <taxon>Cupriavidus</taxon>
    </lineage>
</organism>
<dbReference type="PROSITE" id="PS51192">
    <property type="entry name" value="HELICASE_ATP_BIND_1"/>
    <property type="match status" value="1"/>
</dbReference>
<dbReference type="EMBL" id="CP037900">
    <property type="protein sequence ID" value="QBP10446.1"/>
    <property type="molecule type" value="Genomic_DNA"/>
</dbReference>
<evidence type="ECO:0000259" key="2">
    <source>
        <dbReference type="PROSITE" id="PS51194"/>
    </source>
</evidence>
<gene>
    <name evidence="3" type="ORF">DDF84_012135</name>
</gene>
<protein>
    <submittedName>
        <fullName evidence="3">Helicase</fullName>
    </submittedName>
</protein>
<dbReference type="InterPro" id="IPR001650">
    <property type="entry name" value="Helicase_C-like"/>
</dbReference>
<dbReference type="GO" id="GO:0005524">
    <property type="term" value="F:ATP binding"/>
    <property type="evidence" value="ECO:0007669"/>
    <property type="project" value="InterPro"/>
</dbReference>
<dbReference type="InterPro" id="IPR050742">
    <property type="entry name" value="Helicase_Restrict-Modif_Enz"/>
</dbReference>
<dbReference type="SMART" id="SM00487">
    <property type="entry name" value="DEXDc"/>
    <property type="match status" value="1"/>
</dbReference>
<keyword evidence="3" id="KW-0347">Helicase</keyword>
<dbReference type="InterPro" id="IPR027417">
    <property type="entry name" value="P-loop_NTPase"/>
</dbReference>
<dbReference type="PROSITE" id="PS51194">
    <property type="entry name" value="HELICASE_CTER"/>
    <property type="match status" value="1"/>
</dbReference>
<reference evidence="3 4" key="1">
    <citation type="submission" date="2019-03" db="EMBL/GenBank/DDBJ databases">
        <title>Comparative insights into the high quality Complete genome sequence of highly metal resistant Cupriavidus metallidurans strain BS1 isolated from a gold-copper mine.</title>
        <authorList>
            <person name="Mazhar H.S."/>
            <person name="Rensing C."/>
        </authorList>
    </citation>
    <scope>NUCLEOTIDE SEQUENCE [LARGE SCALE GENOMIC DNA]</scope>
    <source>
        <strain evidence="3 4">BS1</strain>
    </source>
</reference>
<dbReference type="RefSeq" id="WP_111733553.1">
    <property type="nucleotide sequence ID" value="NZ_CP037900.1"/>
</dbReference>
<sequence length="515" mass="56739">MSYDLFEESITYANPSFPPPREFQSRAHDRLRDGRRAGHKNQLVMAPTGAGKTYLGLRVAHEALVKGKRAIFVCDRTTLIDQTSQAADRYGLSAHGVIQAQHWRYAPNMPFQIASAQTLARRQWPDTDVIIVDEAHTQLRAWTDHISSCHASVIGLSATPFSKGLGRLFSNLVNATTMHDLTEAGVLVPMRVFSCKKADMAGAATAGGEWTDQAAEERGIEIVGDVVTEWIKFGQGRKTIVFGATIKHCEEICRQFVDAGVMAAVFTSETTPAERQMLLAEYQKPDSALRVLISVEALAKGFDVPDVGCVVDCRPLRKSLSTAIQMWGRGLRSSPDTGKEDCLLLDHSGNIQRFLDDFTDIFYNGLDALDAGEKLDKAIRQEPKEKEIVACPSCGYKPFGRRCMSCGFEPKSASLVEAVPGAMQEIVLGKKKLAENKQHLYAQLVTYARAHSTPEKQKGRAAHLFKDITGEWPPVSFSFDSTANVPIERNTANKIESLKLAFLKGRVKERPGVAV</sequence>